<gene>
    <name evidence="4" type="ORF">IF651_05795</name>
</gene>
<dbReference type="AlphaFoldDB" id="A0A927G7Z2"/>
<protein>
    <submittedName>
        <fullName evidence="4">PQQ-binding-like beta-propeller repeat protein</fullName>
    </submittedName>
</protein>
<keyword evidence="2" id="KW-0472">Membrane</keyword>
<name>A0A927G7Z2_9MICO</name>
<keyword evidence="5" id="KW-1185">Reference proteome</keyword>
<evidence type="ECO:0000313" key="4">
    <source>
        <dbReference type="EMBL" id="MBD8078572.1"/>
    </source>
</evidence>
<feature type="transmembrane region" description="Helical" evidence="2">
    <location>
        <begin position="78"/>
        <end position="96"/>
    </location>
</feature>
<dbReference type="Gene3D" id="2.130.10.10">
    <property type="entry name" value="YVTN repeat-like/Quinoprotein amine dehydrogenase"/>
    <property type="match status" value="1"/>
</dbReference>
<dbReference type="EMBL" id="JACYHB010000003">
    <property type="protein sequence ID" value="MBD8078572.1"/>
    <property type="molecule type" value="Genomic_DNA"/>
</dbReference>
<keyword evidence="2" id="KW-0812">Transmembrane</keyword>
<evidence type="ECO:0000259" key="3">
    <source>
        <dbReference type="Pfam" id="PF13360"/>
    </source>
</evidence>
<dbReference type="InterPro" id="IPR002372">
    <property type="entry name" value="PQQ_rpt_dom"/>
</dbReference>
<feature type="compositionally biased region" description="Basic and acidic residues" evidence="1">
    <location>
        <begin position="8"/>
        <end position="26"/>
    </location>
</feature>
<feature type="domain" description="Pyrrolo-quinoline quinone repeat" evidence="3">
    <location>
        <begin position="419"/>
        <end position="548"/>
    </location>
</feature>
<organism evidence="4 5">
    <name type="scientific">Cellulosimicrobium arenosum</name>
    <dbReference type="NCBI Taxonomy" id="2708133"/>
    <lineage>
        <taxon>Bacteria</taxon>
        <taxon>Bacillati</taxon>
        <taxon>Actinomycetota</taxon>
        <taxon>Actinomycetes</taxon>
        <taxon>Micrococcales</taxon>
        <taxon>Promicromonosporaceae</taxon>
        <taxon>Cellulosimicrobium</taxon>
    </lineage>
</organism>
<dbReference type="RefSeq" id="WP_191828139.1">
    <property type="nucleotide sequence ID" value="NZ_JACYHB010000003.1"/>
</dbReference>
<accession>A0A927G7Z2</accession>
<evidence type="ECO:0000313" key="5">
    <source>
        <dbReference type="Proteomes" id="UP000610846"/>
    </source>
</evidence>
<sequence length="576" mass="59798">MPLRRRAASADRRTFEFVDATDHTSDAFDDEPLDAPPAGARAHRTPHGDRAAPVDGRAGTDEPDPAARAASRRHRMRAALAAAGALAVVLAGMAAVDAVTSRNDRARLVAAEGALLQADAAPHVTWSLEASFPSDPVSFVSGAVVVSDGSDVVGYGLDSGEEAWRASFDDPTLCGPSARWPASRVRVQESLVCVPGGIVRPGGDGGEHEPATVTHLGADGQVLASHEVDVDEGPDPSSTELGDVRWKVVAPGPDGGLLWVGRAGPVPEGQGEVVEIDPETGSPDVLGNARDAVAVMQDAATGAVRWIATVSAESSSDTAFSCVRWDSTQDGERQEGTADLDPLWAFTNGGVVVLQGCAVNASLSASTGARLDDPARADDEVVPFGDRLLRDPTGGVVMDGAAGQLYDESGEPMRSVVLADDGSEVWEAPGFVFPPSATDGTSTSWFASDEGELVAFDHAGERRWVGETAGRSGRVLVATREVVVVPTSSGLAGLDAVTGTERWTLEIALHDVQQAFTDGRTAVLRTNDGTGDRLVGIDLAGGRVAWESDGADGYSSLVAAEGRLLQLTEHSIDRLG</sequence>
<dbReference type="SUPFAM" id="SSF50998">
    <property type="entry name" value="Quinoprotein alcohol dehydrogenase-like"/>
    <property type="match status" value="1"/>
</dbReference>
<evidence type="ECO:0000256" key="1">
    <source>
        <dbReference type="SAM" id="MobiDB-lite"/>
    </source>
</evidence>
<dbReference type="Pfam" id="PF13360">
    <property type="entry name" value="PQQ_2"/>
    <property type="match status" value="1"/>
</dbReference>
<comment type="caution">
    <text evidence="4">The sequence shown here is derived from an EMBL/GenBank/DDBJ whole genome shotgun (WGS) entry which is preliminary data.</text>
</comment>
<reference evidence="4" key="1">
    <citation type="journal article" date="2018" name="Curr. Microbiol.">
        <title>Cellulosimicrobium arenosum sp. nov., Isolated from Marine Sediment Sand.</title>
        <authorList>
            <person name="Oh M."/>
            <person name="Kim J.H."/>
            <person name="Yoon J.H."/>
            <person name="Schumann P."/>
            <person name="Kim W."/>
        </authorList>
    </citation>
    <scope>NUCLEOTIDE SEQUENCE</scope>
    <source>
        <strain evidence="4">KCTC 49039</strain>
    </source>
</reference>
<proteinExistence type="predicted"/>
<keyword evidence="2" id="KW-1133">Transmembrane helix</keyword>
<evidence type="ECO:0000256" key="2">
    <source>
        <dbReference type="SAM" id="Phobius"/>
    </source>
</evidence>
<dbReference type="InterPro" id="IPR015943">
    <property type="entry name" value="WD40/YVTN_repeat-like_dom_sf"/>
</dbReference>
<feature type="region of interest" description="Disordered" evidence="1">
    <location>
        <begin position="1"/>
        <end position="71"/>
    </location>
</feature>
<reference evidence="4" key="2">
    <citation type="submission" date="2020-09" db="EMBL/GenBank/DDBJ databases">
        <authorList>
            <person name="Yu Y."/>
        </authorList>
    </citation>
    <scope>NUCLEOTIDE SEQUENCE</scope>
    <source>
        <strain evidence="4">KCTC 49039</strain>
    </source>
</reference>
<dbReference type="Proteomes" id="UP000610846">
    <property type="component" value="Unassembled WGS sequence"/>
</dbReference>
<dbReference type="InterPro" id="IPR011047">
    <property type="entry name" value="Quinoprotein_ADH-like_sf"/>
</dbReference>